<gene>
    <name evidence="1" type="ORF">CSKR_103774</name>
</gene>
<organism evidence="1 2">
    <name type="scientific">Clonorchis sinensis</name>
    <name type="common">Chinese liver fluke</name>
    <dbReference type="NCBI Taxonomy" id="79923"/>
    <lineage>
        <taxon>Eukaryota</taxon>
        <taxon>Metazoa</taxon>
        <taxon>Spiralia</taxon>
        <taxon>Lophotrochozoa</taxon>
        <taxon>Platyhelminthes</taxon>
        <taxon>Trematoda</taxon>
        <taxon>Digenea</taxon>
        <taxon>Opisthorchiida</taxon>
        <taxon>Opisthorchiata</taxon>
        <taxon>Opisthorchiidae</taxon>
        <taxon>Clonorchis</taxon>
    </lineage>
</organism>
<evidence type="ECO:0000313" key="2">
    <source>
        <dbReference type="Proteomes" id="UP000286415"/>
    </source>
</evidence>
<dbReference type="Proteomes" id="UP000286415">
    <property type="component" value="Unassembled WGS sequence"/>
</dbReference>
<name>A0A3R7FVN0_CLOSI</name>
<dbReference type="InParanoid" id="A0A3R7FVN0"/>
<dbReference type="AlphaFoldDB" id="A0A3R7FVN0"/>
<comment type="caution">
    <text evidence="1">The sequence shown here is derived from an EMBL/GenBank/DDBJ whole genome shotgun (WGS) entry which is preliminary data.</text>
</comment>
<keyword evidence="2" id="KW-1185">Reference proteome</keyword>
<reference evidence="1 2" key="1">
    <citation type="journal article" date="2018" name="Biotechnol. Adv.">
        <title>Improved genomic resources and new bioinformatic workflow for the carcinogenic parasite Clonorchis sinensis: Biotechnological implications.</title>
        <authorList>
            <person name="Wang D."/>
            <person name="Korhonen P.K."/>
            <person name="Gasser R.B."/>
            <person name="Young N.D."/>
        </authorList>
    </citation>
    <scope>NUCLEOTIDE SEQUENCE [LARGE SCALE GENOMIC DNA]</scope>
    <source>
        <strain evidence="1">Cs-k2</strain>
    </source>
</reference>
<reference evidence="1 2" key="2">
    <citation type="journal article" date="2021" name="Genomics">
        <title>High-quality reference genome for Clonorchis sinensis.</title>
        <authorList>
            <person name="Young N.D."/>
            <person name="Stroehlein A.J."/>
            <person name="Kinkar L."/>
            <person name="Wang T."/>
            <person name="Sohn W.M."/>
            <person name="Chang B.C.H."/>
            <person name="Kaur P."/>
            <person name="Weisz D."/>
            <person name="Dudchenko O."/>
            <person name="Aiden E.L."/>
            <person name="Korhonen P.K."/>
            <person name="Gasser R.B."/>
        </authorList>
    </citation>
    <scope>NUCLEOTIDE SEQUENCE [LARGE SCALE GENOMIC DNA]</scope>
    <source>
        <strain evidence="1">Cs-k2</strain>
    </source>
</reference>
<evidence type="ECO:0000313" key="1">
    <source>
        <dbReference type="EMBL" id="KAG5443955.1"/>
    </source>
</evidence>
<proteinExistence type="predicted"/>
<protein>
    <submittedName>
        <fullName evidence="1">Uncharacterized protein</fullName>
    </submittedName>
</protein>
<sequence>MEDVSIEASHRSNHSRKLDRRTDTWFGQKVRSSNPAFVPRLLLSGLGQPGSIPALMLPSGGMTVGHRKDNRSAVTPFRCLATMPPKGNTGAGILPGCPNLYRGSLDAEVGFEPRTFREPSRPCITAQPRLPIREVRRARGLNREVRHPLFVRRLLETSSCAYTHKSKATKTYCINKLWGYSLLNTCQAQQTGQRSQMRLGNSEVSKLQVACMCDGLISHSNGSNWAFSVIFRCISAFHAIAMPAVCSLHGPERQREAFPDERMISMHTRAQRVAVVSY</sequence>
<dbReference type="EMBL" id="NIRI02000056">
    <property type="protein sequence ID" value="KAG5443955.1"/>
    <property type="molecule type" value="Genomic_DNA"/>
</dbReference>
<accession>A0A3R7FVN0</accession>